<gene>
    <name evidence="9" type="ORF">DME_LOCUS2299</name>
</gene>
<evidence type="ECO:0000313" key="12">
    <source>
        <dbReference type="WBParaSite" id="DME_0000822301-mRNA-1"/>
    </source>
</evidence>
<keyword evidence="6" id="KW-0175">Coiled coil</keyword>
<evidence type="ECO:0000313" key="11">
    <source>
        <dbReference type="Proteomes" id="UP000274756"/>
    </source>
</evidence>
<evidence type="ECO:0000256" key="7">
    <source>
        <dbReference type="SAM" id="MobiDB-lite"/>
    </source>
</evidence>
<keyword evidence="1" id="KW-0479">Metal-binding</keyword>
<evidence type="ECO:0000256" key="1">
    <source>
        <dbReference type="ARBA" id="ARBA00022723"/>
    </source>
</evidence>
<evidence type="ECO:0000256" key="6">
    <source>
        <dbReference type="SAM" id="Coils"/>
    </source>
</evidence>
<reference evidence="12" key="1">
    <citation type="submission" date="2016-04" db="UniProtKB">
        <authorList>
            <consortium name="WormBaseParasite"/>
        </authorList>
    </citation>
    <scope>IDENTIFICATION</scope>
</reference>
<dbReference type="GO" id="GO:0005634">
    <property type="term" value="C:nucleus"/>
    <property type="evidence" value="ECO:0007669"/>
    <property type="project" value="TreeGrafter"/>
</dbReference>
<dbReference type="InterPro" id="IPR036236">
    <property type="entry name" value="Znf_C2H2_sf"/>
</dbReference>
<feature type="coiled-coil region" evidence="6">
    <location>
        <begin position="857"/>
        <end position="886"/>
    </location>
</feature>
<dbReference type="PANTHER" id="PTHR24408">
    <property type="entry name" value="ZINC FINGER PROTEIN"/>
    <property type="match status" value="1"/>
</dbReference>
<dbReference type="GO" id="GO:0008270">
    <property type="term" value="F:zinc ion binding"/>
    <property type="evidence" value="ECO:0007669"/>
    <property type="project" value="UniProtKB-KW"/>
</dbReference>
<evidence type="ECO:0000259" key="8">
    <source>
        <dbReference type="PROSITE" id="PS50157"/>
    </source>
</evidence>
<evidence type="ECO:0000313" key="10">
    <source>
        <dbReference type="Proteomes" id="UP000038040"/>
    </source>
</evidence>
<dbReference type="PROSITE" id="PS50157">
    <property type="entry name" value="ZINC_FINGER_C2H2_2"/>
    <property type="match status" value="1"/>
</dbReference>
<feature type="compositionally biased region" description="Basic and acidic residues" evidence="7">
    <location>
        <begin position="318"/>
        <end position="330"/>
    </location>
</feature>
<dbReference type="SMART" id="SM00355">
    <property type="entry name" value="ZnF_C2H2"/>
    <property type="match status" value="7"/>
</dbReference>
<dbReference type="AlphaFoldDB" id="A0A158Q5T7"/>
<proteinExistence type="predicted"/>
<dbReference type="Proteomes" id="UP000038040">
    <property type="component" value="Unplaced"/>
</dbReference>
<feature type="domain" description="C2H2-type" evidence="8">
    <location>
        <begin position="1059"/>
        <end position="1082"/>
    </location>
</feature>
<organism evidence="10 12">
    <name type="scientific">Dracunculus medinensis</name>
    <name type="common">Guinea worm</name>
    <dbReference type="NCBI Taxonomy" id="318479"/>
    <lineage>
        <taxon>Eukaryota</taxon>
        <taxon>Metazoa</taxon>
        <taxon>Ecdysozoa</taxon>
        <taxon>Nematoda</taxon>
        <taxon>Chromadorea</taxon>
        <taxon>Rhabditida</taxon>
        <taxon>Spirurina</taxon>
        <taxon>Dracunculoidea</taxon>
        <taxon>Dracunculidae</taxon>
        <taxon>Dracunculus</taxon>
    </lineage>
</organism>
<keyword evidence="2" id="KW-0677">Repeat</keyword>
<dbReference type="SUPFAM" id="SSF57667">
    <property type="entry name" value="beta-beta-alpha zinc fingers"/>
    <property type="match status" value="1"/>
</dbReference>
<evidence type="ECO:0000256" key="2">
    <source>
        <dbReference type="ARBA" id="ARBA00022737"/>
    </source>
</evidence>
<dbReference type="GO" id="GO:0000981">
    <property type="term" value="F:DNA-binding transcription factor activity, RNA polymerase II-specific"/>
    <property type="evidence" value="ECO:0007669"/>
    <property type="project" value="TreeGrafter"/>
</dbReference>
<keyword evidence="11" id="KW-1185">Reference proteome</keyword>
<evidence type="ECO:0000256" key="5">
    <source>
        <dbReference type="PROSITE-ProRule" id="PRU00042"/>
    </source>
</evidence>
<evidence type="ECO:0000256" key="3">
    <source>
        <dbReference type="ARBA" id="ARBA00022771"/>
    </source>
</evidence>
<dbReference type="PANTHER" id="PTHR24408:SF58">
    <property type="entry name" value="TRANSCRIPTION FACTOR (TFIIIA), PUTATIVE (AFU_ORTHOLOGUE AFUA_1G05150)-RELATED"/>
    <property type="match status" value="1"/>
</dbReference>
<dbReference type="WBParaSite" id="DME_0000822301-mRNA-1">
    <property type="protein sequence ID" value="DME_0000822301-mRNA-1"/>
    <property type="gene ID" value="DME_0000822301"/>
</dbReference>
<dbReference type="Proteomes" id="UP000274756">
    <property type="component" value="Unassembled WGS sequence"/>
</dbReference>
<sequence length="1677" mass="185863">MANASDCSSSRSLPPIHETLGHLRHNCVVPTLDESISIPICQANTETNSLTSSPCTVLLSANVSDSQILSPVQCVSTPQIINGNQIQSNAIESHEQEHWYILMHICAHIRIHTHRHRHKFTKVQILISTMEPSPFSQLNLNDELSPVMHQLSAQVHSMSPHFIQNIGNDQAINHDTTQQRMHETTIQFVNDEQRSLPIQQEIHYIKNDDSCDNGSLTNAANRSNEIVEENSQFLIDQNDLLDEKQLLPNRVAYVLSGFNNFISNGDMAQSSVSMQQVFMDPNIRNQTFSPNGQRCTTNHAYQLVSANSSVQLASTVDSHLKQKQNDEHTGTIKAHSRSSSTRNSRGSAKKQVLDLKNVEEEVARNVSQILSASMNQKLSSSGCNVNSLANGNSRVKNSSASSTAINSFHISDAVNTAKSVTSLTTARKFICADCQKSVSTHRNLQRHRMSCKSALSSSTKQRQFCSSPSASRFRLDATEATAENMVLTSTDNFSITSVAVCVANSTLSLVERASYTLSKSTPCSAQQLTVQTPVISCVSTNSGSMQQGCTEFLESSVDQIATHDNINVLTNESALDNHSMRSVSFIDADVDVGNDILQQNFLTSDYANNQLQSTKSSETIFRCESCNKTVSSNRSLKRHRSTCKRYQLDLIMKDSAQNGSTNLADNVQLSSNTDAASDVTDSQKCNLLYVINEISAAEEIVNGSSGGSTSLVQYSSTNSLRDSLNANVVRSTNGANNTSNVCGDCNRSLCSASNLKRHRATCKAANARVPSPIASSNKVSRPHMQLDNIHVDERERLILDRSYAAAVAASKQSPNARRRSINNNTPCYQKQTILDSHAQITVGEHLRAQHNKRRQQQQQLQKQILQQSKQQENQQEQLQQELLEQNVIKDQQFIKSEILKNERNLNIEERTPFDSQEYTSDEQIIEKKIGEKQISNGKCYQNTNDGREFNDESLDFESYCKMKLNEHESGMIPTMGNAHANPAFHSPAAINLPDLEMAGVDKIKNASTFNQRAIVVSRPLSNLSRCSETISDDGSASIQFNNTSNSGARSCSEFGDYRYECPECLKTYSCPKNVKRHRTAVHKVTSYQLNKMKPRRIHILSDSFSMDERPYEKNTSIILSKPDTSIAIVNHFSEKYISSSAVTVSASVNKNWSAVYTDSSAVKQISYQILDDERTGEDIAQISEFTVRNSNDGIADNNEGECKKPVAELAEADTTFAEECDQTNCPSHLSNSIVSNGNVISSAANSCFSNTSLYLTTDLNSLPQGQLTVPTSSSFSAQLPPIRGVVPLTTCSQSSLALQNISLMKKDQVNSLALDQRQQKSVLNQSSKQQTVQQKLVQQQIHHSPVHNSTVHSQTVRPKQAHVCLDCKRTLSSDYSLKRHRTTCAEVKAAAKAASGTAGQQPTYETPVATTPTTLIFTSNAIIESHQNTEMVPQTFASLEDDADSGVLCRVCDCWLPDQRQFELHCDELHPIAADPDSTTVSQVSDQFITPPNAFVFNTSDIILNSNVLAPSRKRSGVDDFSHSNKNGKHLCQACGKFYSSEWNLERHKRESCPLRVKRCKSNEDKTLNKFDLFQLLLVQRVKETIKLVSLESINLGNTDQLKWTDDCAIVIGDFRICVCRSSVDFAGSLELTHISLLAKACDGWHQKRREPVKTWTDTARKNFEHIGRPAIYGLRR</sequence>
<protein>
    <submittedName>
        <fullName evidence="12">C2H2-type domain-containing protein</fullName>
    </submittedName>
</protein>
<dbReference type="EMBL" id="UYYG01000053">
    <property type="protein sequence ID" value="VDN52326.1"/>
    <property type="molecule type" value="Genomic_DNA"/>
</dbReference>
<evidence type="ECO:0000256" key="4">
    <source>
        <dbReference type="ARBA" id="ARBA00022833"/>
    </source>
</evidence>
<accession>A0A158Q5T7</accession>
<name>A0A158Q5T7_DRAME</name>
<feature type="region of interest" description="Disordered" evidence="7">
    <location>
        <begin position="316"/>
        <end position="352"/>
    </location>
</feature>
<dbReference type="OrthoDB" id="5877915at2759"/>
<keyword evidence="3 5" id="KW-0863">Zinc-finger</keyword>
<keyword evidence="4" id="KW-0862">Zinc</keyword>
<feature type="compositionally biased region" description="Low complexity" evidence="7">
    <location>
        <begin position="337"/>
        <end position="346"/>
    </location>
</feature>
<evidence type="ECO:0000313" key="9">
    <source>
        <dbReference type="EMBL" id="VDN52326.1"/>
    </source>
</evidence>
<dbReference type="STRING" id="318479.A0A158Q5T7"/>
<dbReference type="GO" id="GO:0043565">
    <property type="term" value="F:sequence-specific DNA binding"/>
    <property type="evidence" value="ECO:0007669"/>
    <property type="project" value="TreeGrafter"/>
</dbReference>
<dbReference type="InterPro" id="IPR013087">
    <property type="entry name" value="Znf_C2H2_type"/>
</dbReference>
<reference evidence="9 11" key="2">
    <citation type="submission" date="2018-11" db="EMBL/GenBank/DDBJ databases">
        <authorList>
            <consortium name="Pathogen Informatics"/>
        </authorList>
    </citation>
    <scope>NUCLEOTIDE SEQUENCE [LARGE SCALE GENOMIC DNA]</scope>
</reference>
<dbReference type="PROSITE" id="PS00028">
    <property type="entry name" value="ZINC_FINGER_C2H2_1"/>
    <property type="match status" value="1"/>
</dbReference>